<dbReference type="HOGENOM" id="CLU_2841667_0_0_4"/>
<dbReference type="EMBL" id="CP004885">
    <property type="protein sequence ID" value="AGX88600.1"/>
    <property type="molecule type" value="Genomic_DNA"/>
</dbReference>
<dbReference type="EMBL" id="CP004885">
    <property type="protein sequence ID" value="AGX86586.1"/>
    <property type="molecule type" value="Genomic_DNA"/>
</dbReference>
<dbReference type="Proteomes" id="UP000017184">
    <property type="component" value="Chromosome"/>
</dbReference>
<protein>
    <submittedName>
        <fullName evidence="2">Uncharacterized protein</fullName>
    </submittedName>
</protein>
<evidence type="ECO:0000313" key="3">
    <source>
        <dbReference type="Proteomes" id="UP000017184"/>
    </source>
</evidence>
<dbReference type="KEGG" id="cbx:Cenrod_2546"/>
<organism evidence="2 3">
    <name type="scientific">Candidatus Symbiobacter mobilis CR</name>
    <dbReference type="NCBI Taxonomy" id="946483"/>
    <lineage>
        <taxon>Bacteria</taxon>
        <taxon>Pseudomonadati</taxon>
        <taxon>Pseudomonadota</taxon>
        <taxon>Betaproteobacteria</taxon>
        <taxon>Burkholderiales</taxon>
        <taxon>Comamonadaceae</taxon>
    </lineage>
</organism>
<evidence type="ECO:0000313" key="1">
    <source>
        <dbReference type="EMBL" id="AGX86586.1"/>
    </source>
</evidence>
<dbReference type="AlphaFoldDB" id="U5NBA4"/>
<sequence>MWTSLQNAQLAHIPTALTRAYPQGFAFGLTRFACQQPWERKEKETKDQDKNRGNAVQLCVSTATA</sequence>
<keyword evidence="3" id="KW-1185">Reference proteome</keyword>
<dbReference type="KEGG" id="cbx:Cenrod_0471"/>
<reference evidence="2 3" key="1">
    <citation type="journal article" date="2013" name="Genome Biol.">
        <title>Genomic analysis reveals key aspects of prokaryotic symbiosis in the phototrophic consortium "Chlorochromatium aggregatum".</title>
        <authorList>
            <person name="Liu Z."/>
            <person name="Muller J."/>
            <person name="Li T."/>
            <person name="Alvey R.M."/>
            <person name="Vogl K."/>
            <person name="Frigaard N.U."/>
            <person name="Rockwell N.C."/>
            <person name="Boyd E.S."/>
            <person name="Tomsho L.P."/>
            <person name="Schuster S.C."/>
            <person name="Henke P."/>
            <person name="Rohde M."/>
            <person name="Overmann J."/>
            <person name="Bryant D.A."/>
        </authorList>
    </citation>
    <scope>NUCLEOTIDE SEQUENCE [LARGE SCALE GENOMIC DNA]</scope>
    <source>
        <strain evidence="2">CR</strain>
    </source>
</reference>
<accession>U5NBA4</accession>
<gene>
    <name evidence="1" type="ORF">Cenrod_0471</name>
    <name evidence="2" type="ORF">Cenrod_2546</name>
</gene>
<evidence type="ECO:0000313" key="2">
    <source>
        <dbReference type="EMBL" id="AGX88600.1"/>
    </source>
</evidence>
<proteinExistence type="predicted"/>
<name>U5NBA4_9BURK</name>
<dbReference type="STRING" id="946483.Cenrod_0471"/>